<evidence type="ECO:0000313" key="1">
    <source>
        <dbReference type="EMBL" id="UPT91129.1"/>
    </source>
</evidence>
<dbReference type="Proteomes" id="UP000551709">
    <property type="component" value="Chromosome"/>
</dbReference>
<dbReference type="AlphaFoldDB" id="A0A8T5VAP0"/>
<gene>
    <name evidence="1" type="ORF">HAP41_0000020695</name>
</gene>
<dbReference type="EMBL" id="CP096255">
    <property type="protein sequence ID" value="UPT91129.1"/>
    <property type="molecule type" value="Genomic_DNA"/>
</dbReference>
<evidence type="ECO:0000313" key="2">
    <source>
        <dbReference type="Proteomes" id="UP000551709"/>
    </source>
</evidence>
<sequence>MGDVQAALANGGDAPNLSEFEFEEVATSVEERFRRAYDAQKVGSAKVESQMDYELVSLGWWLVIKRLGLALWIGKDKPAIESGDLLRIKISRAEPRHVQN</sequence>
<name>A0A8T5VAP0_9BRAD</name>
<dbReference type="RefSeq" id="WP_166097224.1">
    <property type="nucleotide sequence ID" value="NZ_CP096255.1"/>
</dbReference>
<organism evidence="1 2">
    <name type="scientific">Bradyrhizobium barranii subsp. apii</name>
    <dbReference type="NCBI Taxonomy" id="2819348"/>
    <lineage>
        <taxon>Bacteria</taxon>
        <taxon>Pseudomonadati</taxon>
        <taxon>Pseudomonadota</taxon>
        <taxon>Alphaproteobacteria</taxon>
        <taxon>Hyphomicrobiales</taxon>
        <taxon>Nitrobacteraceae</taxon>
        <taxon>Bradyrhizobium</taxon>
        <taxon>Bradyrhizobium barranii</taxon>
    </lineage>
</organism>
<accession>A0A8T5VAP0</accession>
<proteinExistence type="predicted"/>
<reference evidence="1" key="2">
    <citation type="submission" date="2022-04" db="EMBL/GenBank/DDBJ databases">
        <authorList>
            <person name="Bromfield E.S.P."/>
            <person name="Cloutier S."/>
        </authorList>
    </citation>
    <scope>NUCLEOTIDE SEQUENCE</scope>
    <source>
        <strain evidence="1">1S5</strain>
    </source>
</reference>
<reference evidence="1" key="1">
    <citation type="journal article" date="2017" name="Syst. Appl. Microbiol.">
        <title>Soybeans inoculated with root zone soils of Canadian native legumes harbour diverse and novel Bradyrhizobium spp. that possess agricultural potential.</title>
        <authorList>
            <person name="Bromfield E.S.P."/>
            <person name="Cloutier S."/>
            <person name="Tambong J.T."/>
            <person name="Tran Thi T.V."/>
        </authorList>
    </citation>
    <scope>NUCLEOTIDE SEQUENCE</scope>
    <source>
        <strain evidence="1">1S5</strain>
    </source>
</reference>
<protein>
    <submittedName>
        <fullName evidence="1">Uncharacterized protein</fullName>
    </submittedName>
</protein>